<dbReference type="InterPro" id="IPR011989">
    <property type="entry name" value="ARM-like"/>
</dbReference>
<sequence>MGTLEMLGTLGSVDPDPGIRAWIDAVSAFDEGQSRKWALEQLRRRGTEGVEVLARAYHARWQDDAVRTSLVQCAVELGTVEAGTFLVEVLDAAIPPESSLAVETTRRVLALRGLTPLASTGDRDAADAIARAMRHPLASIRYAAYATVRRLPGEIQQSAELRFGLLVLADEFRDLYEVDAAV</sequence>
<reference evidence="1 2" key="1">
    <citation type="submission" date="2019-01" db="EMBL/GenBank/DDBJ databases">
        <title>Genome sequencing of strain DFW100M-13.</title>
        <authorList>
            <person name="Heo J."/>
            <person name="Kim S.-J."/>
            <person name="Kim J.-S."/>
            <person name="Hong S.-B."/>
            <person name="Kwon S.-W."/>
        </authorList>
    </citation>
    <scope>NUCLEOTIDE SEQUENCE [LARGE SCALE GENOMIC DNA]</scope>
    <source>
        <strain evidence="1 2">DFW100M-13</strain>
    </source>
</reference>
<dbReference type="EMBL" id="CP035494">
    <property type="protein sequence ID" value="QAY60356.1"/>
    <property type="molecule type" value="Genomic_DNA"/>
</dbReference>
<keyword evidence="2" id="KW-1185">Reference proteome</keyword>
<organism evidence="1 2">
    <name type="scientific">Microbacterium protaetiae</name>
    <dbReference type="NCBI Taxonomy" id="2509458"/>
    <lineage>
        <taxon>Bacteria</taxon>
        <taxon>Bacillati</taxon>
        <taxon>Actinomycetota</taxon>
        <taxon>Actinomycetes</taxon>
        <taxon>Micrococcales</taxon>
        <taxon>Microbacteriaceae</taxon>
        <taxon>Microbacterium</taxon>
    </lineage>
</organism>
<dbReference type="Gene3D" id="1.25.10.10">
    <property type="entry name" value="Leucine-rich Repeat Variant"/>
    <property type="match status" value="1"/>
</dbReference>
<evidence type="ECO:0000313" key="1">
    <source>
        <dbReference type="EMBL" id="QAY60356.1"/>
    </source>
</evidence>
<dbReference type="AlphaFoldDB" id="A0A4P6EEZ4"/>
<dbReference type="KEGG" id="mprt:ET475_10405"/>
<dbReference type="RefSeq" id="WP_129389586.1">
    <property type="nucleotide sequence ID" value="NZ_CP035494.1"/>
</dbReference>
<gene>
    <name evidence="1" type="ORF">ET475_10405</name>
</gene>
<evidence type="ECO:0008006" key="3">
    <source>
        <dbReference type="Google" id="ProtNLM"/>
    </source>
</evidence>
<proteinExistence type="predicted"/>
<dbReference type="Proteomes" id="UP000293995">
    <property type="component" value="Chromosome"/>
</dbReference>
<name>A0A4P6EEZ4_9MICO</name>
<protein>
    <recommendedName>
        <fullName evidence="3">HEAT repeat domain-containing protein</fullName>
    </recommendedName>
</protein>
<accession>A0A4P6EEZ4</accession>
<evidence type="ECO:0000313" key="2">
    <source>
        <dbReference type="Proteomes" id="UP000293995"/>
    </source>
</evidence>